<feature type="region of interest" description="Disordered" evidence="1">
    <location>
        <begin position="197"/>
        <end position="222"/>
    </location>
</feature>
<organism evidence="2 3">
    <name type="scientific">Galerina marginata (strain CBS 339.88)</name>
    <dbReference type="NCBI Taxonomy" id="685588"/>
    <lineage>
        <taxon>Eukaryota</taxon>
        <taxon>Fungi</taxon>
        <taxon>Dikarya</taxon>
        <taxon>Basidiomycota</taxon>
        <taxon>Agaricomycotina</taxon>
        <taxon>Agaricomycetes</taxon>
        <taxon>Agaricomycetidae</taxon>
        <taxon>Agaricales</taxon>
        <taxon>Agaricineae</taxon>
        <taxon>Strophariaceae</taxon>
        <taxon>Galerina</taxon>
    </lineage>
</organism>
<evidence type="ECO:0000313" key="2">
    <source>
        <dbReference type="EMBL" id="KDR76617.1"/>
    </source>
</evidence>
<dbReference type="EMBL" id="KL142378">
    <property type="protein sequence ID" value="KDR76617.1"/>
    <property type="molecule type" value="Genomic_DNA"/>
</dbReference>
<evidence type="ECO:0000256" key="1">
    <source>
        <dbReference type="SAM" id="MobiDB-lite"/>
    </source>
</evidence>
<reference evidence="3" key="1">
    <citation type="journal article" date="2014" name="Proc. Natl. Acad. Sci. U.S.A.">
        <title>Extensive sampling of basidiomycete genomes demonstrates inadequacy of the white-rot/brown-rot paradigm for wood decay fungi.</title>
        <authorList>
            <person name="Riley R."/>
            <person name="Salamov A.A."/>
            <person name="Brown D.W."/>
            <person name="Nagy L.G."/>
            <person name="Floudas D."/>
            <person name="Held B.W."/>
            <person name="Levasseur A."/>
            <person name="Lombard V."/>
            <person name="Morin E."/>
            <person name="Otillar R."/>
            <person name="Lindquist E.A."/>
            <person name="Sun H."/>
            <person name="LaButti K.M."/>
            <person name="Schmutz J."/>
            <person name="Jabbour D."/>
            <person name="Luo H."/>
            <person name="Baker S.E."/>
            <person name="Pisabarro A.G."/>
            <person name="Walton J.D."/>
            <person name="Blanchette R.A."/>
            <person name="Henrissat B."/>
            <person name="Martin F."/>
            <person name="Cullen D."/>
            <person name="Hibbett D.S."/>
            <person name="Grigoriev I.V."/>
        </authorList>
    </citation>
    <scope>NUCLEOTIDE SEQUENCE [LARGE SCALE GENOMIC DNA]</scope>
    <source>
        <strain evidence="3">CBS 339.88</strain>
    </source>
</reference>
<dbReference type="Proteomes" id="UP000027222">
    <property type="component" value="Unassembled WGS sequence"/>
</dbReference>
<dbReference type="STRING" id="685588.A0A067T2R2"/>
<gene>
    <name evidence="2" type="ORF">GALMADRAFT_139530</name>
</gene>
<dbReference type="HOGENOM" id="CLU_065614_2_0_1"/>
<feature type="compositionally biased region" description="Basic and acidic residues" evidence="1">
    <location>
        <begin position="201"/>
        <end position="222"/>
    </location>
</feature>
<accession>A0A067T2R2</accession>
<sequence length="222" mass="25124">MSFPTKSHLPLITTRVEFTFNTLPPPPQITTRRDFGAHIKRGGRHNSVPYSRPKPREGTPARARSVGFNLQSDSSLSELSDTESESDDDKVPSTSGLIPKPSGEAGKANSGGYNLQEALGWTKKRYDEFYNHIKSEVAEKLDIEKCFSRQKREDLEKIIQSTAQKFEIENIYSNNWPMREALKARLKYTADLAKKQGNRRVQTELKQVLRPDKGKSKAEADD</sequence>
<keyword evidence="3" id="KW-1185">Reference proteome</keyword>
<protein>
    <submittedName>
        <fullName evidence="2">Uncharacterized protein</fullName>
    </submittedName>
</protein>
<evidence type="ECO:0000313" key="3">
    <source>
        <dbReference type="Proteomes" id="UP000027222"/>
    </source>
</evidence>
<name>A0A067T2R2_GALM3</name>
<feature type="region of interest" description="Disordered" evidence="1">
    <location>
        <begin position="21"/>
        <end position="112"/>
    </location>
</feature>
<proteinExistence type="predicted"/>
<dbReference type="OrthoDB" id="2686745at2759"/>
<dbReference type="AlphaFoldDB" id="A0A067T2R2"/>